<keyword evidence="1" id="KW-0472">Membrane</keyword>
<keyword evidence="1" id="KW-1133">Transmembrane helix</keyword>
<protein>
    <submittedName>
        <fullName evidence="2">Cell wall-active antibiotics response protein</fullName>
    </submittedName>
</protein>
<sequence>MLLLIVWLLLRNGSRRRTPPPQPVFEPRTPFERLARAWEQRLANVDAGRPVDWAPEYDDPDPHGLYSAPSDVVGSSVHRRHGRRSWFGVLVGVGAVWFACGALGSLGVTVPPLAWASASLAVLALTLVWSARPSRAALGRPPLLATVTVLTGLLTAGLLVTTVVGGASPQRLMISNSTPSPIAVGAAELAIGEHLLDYTTTPVLADSEVEYSMMLGEVTVVVPATGNVVVNTWVDAGEIATPGSSAEGFNIHDSWRRTEVPDAPTLTINVRLSAGDVRVVEP</sequence>
<dbReference type="AlphaFoldDB" id="A0A6G7Y8N0"/>
<dbReference type="Proteomes" id="UP000501058">
    <property type="component" value="Chromosome"/>
</dbReference>
<feature type="transmembrane region" description="Helical" evidence="1">
    <location>
        <begin position="113"/>
        <end position="131"/>
    </location>
</feature>
<name>A0A6G7Y8N0_9ACTN</name>
<feature type="transmembrane region" description="Helical" evidence="1">
    <location>
        <begin position="86"/>
        <end position="106"/>
    </location>
</feature>
<proteinExistence type="predicted"/>
<dbReference type="KEGG" id="prv:G7070_13165"/>
<organism evidence="2 3">
    <name type="scientific">Propioniciclava coleopterorum</name>
    <dbReference type="NCBI Taxonomy" id="2714937"/>
    <lineage>
        <taxon>Bacteria</taxon>
        <taxon>Bacillati</taxon>
        <taxon>Actinomycetota</taxon>
        <taxon>Actinomycetes</taxon>
        <taxon>Propionibacteriales</taxon>
        <taxon>Propionibacteriaceae</taxon>
        <taxon>Propioniciclava</taxon>
    </lineage>
</organism>
<accession>A0A6G7Y8N0</accession>
<dbReference type="RefSeq" id="WP_166234107.1">
    <property type="nucleotide sequence ID" value="NZ_CP049865.1"/>
</dbReference>
<evidence type="ECO:0000313" key="3">
    <source>
        <dbReference type="Proteomes" id="UP000501058"/>
    </source>
</evidence>
<keyword evidence="1" id="KW-0812">Transmembrane</keyword>
<evidence type="ECO:0000256" key="1">
    <source>
        <dbReference type="SAM" id="Phobius"/>
    </source>
</evidence>
<keyword evidence="3" id="KW-1185">Reference proteome</keyword>
<evidence type="ECO:0000313" key="2">
    <source>
        <dbReference type="EMBL" id="QIK73036.1"/>
    </source>
</evidence>
<dbReference type="EMBL" id="CP049865">
    <property type="protein sequence ID" value="QIK73036.1"/>
    <property type="molecule type" value="Genomic_DNA"/>
</dbReference>
<gene>
    <name evidence="2" type="ORF">G7070_13165</name>
</gene>
<reference evidence="2 3" key="1">
    <citation type="submission" date="2020-03" db="EMBL/GenBank/DDBJ databases">
        <title>Propioniciclava sp. nov., isolated from Hydrophilus acuminatus.</title>
        <authorList>
            <person name="Hyun D.-W."/>
            <person name="Bae J.-W."/>
        </authorList>
    </citation>
    <scope>NUCLEOTIDE SEQUENCE [LARGE SCALE GENOMIC DNA]</scope>
    <source>
        <strain evidence="2 3">HDW11</strain>
    </source>
</reference>
<feature type="transmembrane region" description="Helical" evidence="1">
    <location>
        <begin position="143"/>
        <end position="167"/>
    </location>
</feature>